<dbReference type="RefSeq" id="WP_148898018.1">
    <property type="nucleotide sequence ID" value="NZ_VNHY01000001.1"/>
</dbReference>
<feature type="transmembrane region" description="Helical" evidence="1">
    <location>
        <begin position="91"/>
        <end position="112"/>
    </location>
</feature>
<keyword evidence="3" id="KW-1185">Reference proteome</keyword>
<keyword evidence="1" id="KW-0472">Membrane</keyword>
<keyword evidence="1" id="KW-0812">Transmembrane</keyword>
<dbReference type="OrthoDB" id="5524812at2"/>
<feature type="transmembrane region" description="Helical" evidence="1">
    <location>
        <begin position="158"/>
        <end position="176"/>
    </location>
</feature>
<comment type="caution">
    <text evidence="2">The sequence shown here is derived from an EMBL/GenBank/DDBJ whole genome shotgun (WGS) entry which is preliminary data.</text>
</comment>
<protein>
    <recommendedName>
        <fullName evidence="4">DoxX protein</fullName>
    </recommendedName>
</protein>
<evidence type="ECO:0000313" key="2">
    <source>
        <dbReference type="EMBL" id="TYP95346.1"/>
    </source>
</evidence>
<dbReference type="Proteomes" id="UP000324595">
    <property type="component" value="Unassembled WGS sequence"/>
</dbReference>
<proteinExistence type="predicted"/>
<evidence type="ECO:0000256" key="1">
    <source>
        <dbReference type="SAM" id="Phobius"/>
    </source>
</evidence>
<name>A0A5D3YMK8_9BACT</name>
<evidence type="ECO:0008006" key="4">
    <source>
        <dbReference type="Google" id="ProtNLM"/>
    </source>
</evidence>
<feature type="transmembrane region" description="Helical" evidence="1">
    <location>
        <begin position="182"/>
        <end position="202"/>
    </location>
</feature>
<evidence type="ECO:0000313" key="3">
    <source>
        <dbReference type="Proteomes" id="UP000324595"/>
    </source>
</evidence>
<feature type="transmembrane region" description="Helical" evidence="1">
    <location>
        <begin position="12"/>
        <end position="35"/>
    </location>
</feature>
<organism evidence="2 3">
    <name type="scientific">Fodinibius salinus</name>
    <dbReference type="NCBI Taxonomy" id="860790"/>
    <lineage>
        <taxon>Bacteria</taxon>
        <taxon>Pseudomonadati</taxon>
        <taxon>Balneolota</taxon>
        <taxon>Balneolia</taxon>
        <taxon>Balneolales</taxon>
        <taxon>Balneolaceae</taxon>
        <taxon>Fodinibius</taxon>
    </lineage>
</organism>
<gene>
    <name evidence="2" type="ORF">LX73_0646</name>
</gene>
<dbReference type="EMBL" id="VNHY01000001">
    <property type="protein sequence ID" value="TYP95346.1"/>
    <property type="molecule type" value="Genomic_DNA"/>
</dbReference>
<accession>A0A5D3YMK8</accession>
<reference evidence="2 3" key="1">
    <citation type="submission" date="2019-07" db="EMBL/GenBank/DDBJ databases">
        <title>Genomic Encyclopedia of Archaeal and Bacterial Type Strains, Phase II (KMG-II): from individual species to whole genera.</title>
        <authorList>
            <person name="Goeker M."/>
        </authorList>
    </citation>
    <scope>NUCLEOTIDE SEQUENCE [LARGE SCALE GENOMIC DNA]</scope>
    <source>
        <strain evidence="2 3">DSM 21935</strain>
    </source>
</reference>
<keyword evidence="1" id="KW-1133">Transmembrane helix</keyword>
<dbReference type="AlphaFoldDB" id="A0A5D3YMK8"/>
<sequence length="215" mass="24622">MNSFIQKIKNKIWTQLLIIYTRYLIGGAFVFASIIKVKGKRFTTESGAEYSIDTAWHLFETMYQSGLYWQFLGISQLVAGFLLMTQRYSKLGALLFLPIIGNIFVITLSYYFAYTPVLTGMMLVANLMLVAWDWNELKVLFNRTPVMSSDNRLENKPVWEWTGLALFIFTAIYHVINNGHDIKFWSLICILIGLVGLGIGLWKHKINADSISLGK</sequence>
<feature type="transmembrane region" description="Helical" evidence="1">
    <location>
        <begin position="67"/>
        <end position="84"/>
    </location>
</feature>